<reference evidence="1" key="1">
    <citation type="submission" date="2023-04" db="EMBL/GenBank/DDBJ databases">
        <title>Genomic diversity of scab-causing Streptomyces spp. in the province of Quebec, Canada.</title>
        <authorList>
            <person name="Biessy A."/>
            <person name="Cadieux M."/>
            <person name="Ciotola M."/>
            <person name="Filion M."/>
        </authorList>
    </citation>
    <scope>NUCLEOTIDE SEQUENCE</scope>
    <source>
        <strain evidence="1">B21-115</strain>
    </source>
</reference>
<sequence length="494" mass="53230">MSEAHSADGNAVLINALSSSMRRTMNGMETVPGLVRQIIEEGSWRNFTSPRGEQVQHATFESFVTAAPTRGLGYTIKELARLLADEPETMAQLADLTGRPLAELQQDATDDTATATARAASLQGVLWRDPSDDLEATIGDRPLPQPDLDLDDPVDRDAYELRSVGKSGGWVWALKVARNVYVGAANQLPEDGARGARTDAGKVSASEFARRIGWSTPRVMRYYRAWEQGINKLGLPHFDELTPGYDVPLPAAGTWSECFTPGRVSPDRADALTAGAHAAGLSVREVIYAAKSPGAMKAAILADESTAEAARSAVLERARNDHEYRAALARTIACEPVFRKETAVETRKAERAEYVRHAATEGKIRTPAGQTIELPPSEKQDANELLNIVDRPDATAEDVTGAYEALQGLAARALEAAPDLQLREHRAKLTRALTAVSKGLQAIDANHLTAAADDDLKNKLVDLHEQITELTAAVTGGGKKHLRVIRPKATGTDA</sequence>
<proteinExistence type="predicted"/>
<accession>A0ABU8ARW8</accession>
<name>A0ABU8ARW8_9ACTN</name>
<keyword evidence="2" id="KW-1185">Reference proteome</keyword>
<evidence type="ECO:0000313" key="2">
    <source>
        <dbReference type="Proteomes" id="UP001310290"/>
    </source>
</evidence>
<protein>
    <submittedName>
        <fullName evidence="1">Uncharacterized protein</fullName>
    </submittedName>
</protein>
<dbReference type="EMBL" id="JARULZ010000001">
    <property type="protein sequence ID" value="MEH0636347.1"/>
    <property type="molecule type" value="Genomic_DNA"/>
</dbReference>
<dbReference type="RefSeq" id="WP_334659672.1">
    <property type="nucleotide sequence ID" value="NZ_JARULZ010000001.1"/>
</dbReference>
<dbReference type="Proteomes" id="UP001310290">
    <property type="component" value="Unassembled WGS sequence"/>
</dbReference>
<comment type="caution">
    <text evidence="1">The sequence shown here is derived from an EMBL/GenBank/DDBJ whole genome shotgun (WGS) entry which is preliminary data.</text>
</comment>
<organism evidence="1 2">
    <name type="scientific">Streptomyces bottropensis</name>
    <dbReference type="NCBI Taxonomy" id="42235"/>
    <lineage>
        <taxon>Bacteria</taxon>
        <taxon>Bacillati</taxon>
        <taxon>Actinomycetota</taxon>
        <taxon>Actinomycetes</taxon>
        <taxon>Kitasatosporales</taxon>
        <taxon>Streptomycetaceae</taxon>
        <taxon>Streptomyces</taxon>
    </lineage>
</organism>
<evidence type="ECO:0000313" key="1">
    <source>
        <dbReference type="EMBL" id="MEH0636347.1"/>
    </source>
</evidence>
<gene>
    <name evidence="1" type="ORF">QBA35_23960</name>
</gene>